<feature type="transmembrane region" description="Helical" evidence="1">
    <location>
        <begin position="163"/>
        <end position="185"/>
    </location>
</feature>
<evidence type="ECO:0000313" key="2">
    <source>
        <dbReference type="EMBL" id="ANV79807.1"/>
    </source>
</evidence>
<protein>
    <submittedName>
        <fullName evidence="2">Uncharacterized protein</fullName>
    </submittedName>
</protein>
<keyword evidence="1" id="KW-0812">Transmembrane</keyword>
<reference evidence="2" key="1">
    <citation type="submission" date="2014-11" db="EMBL/GenBank/DDBJ databases">
        <authorList>
            <person name="Zhu J."/>
            <person name="Qi W."/>
            <person name="Song R."/>
        </authorList>
    </citation>
    <scope>NUCLEOTIDE SEQUENCE</scope>
</reference>
<dbReference type="AlphaFoldDB" id="A0A1B1TBZ8"/>
<keyword evidence="1" id="KW-1133">Transmembrane helix</keyword>
<dbReference type="EMBL" id="KP211852">
    <property type="protein sequence ID" value="ANV79807.1"/>
    <property type="molecule type" value="Genomic_DNA"/>
</dbReference>
<keyword evidence="1" id="KW-0472">Membrane</keyword>
<sequence>MMVRVLSVLPGFVGLLCVILLLGSLRGIDLPQEGSVIDMVPCEFEDPDLCLIAMTPEISPPTIFGILDIDLQISWQEADNAWFAVVKSDAAEICPPDEESWLTECTSEDIEDYIIVGGPEELDGKMTWNIKTDDYRIVTGGREGADIGDQQVLTTSTQISFNWFVELILALVSLTLFLGAGEMAFPIKKLFLKFRES</sequence>
<organism evidence="2">
    <name type="scientific">uncultured Poseidoniia archaeon</name>
    <dbReference type="NCBI Taxonomy" id="1697135"/>
    <lineage>
        <taxon>Archaea</taxon>
        <taxon>Methanobacteriati</taxon>
        <taxon>Thermoplasmatota</taxon>
        <taxon>Candidatus Poseidoniia</taxon>
        <taxon>environmental samples</taxon>
    </lineage>
</organism>
<name>A0A1B1TBZ8_9ARCH</name>
<reference evidence="2" key="2">
    <citation type="journal article" date="2015" name="ISME J.">
        <title>A new class of marine Euryarchaeota group II from the Mediterranean deep chlorophyll maximum.</title>
        <authorList>
            <person name="Martin-Cuadrado A.B."/>
            <person name="Garcia-Heredia I."/>
            <person name="Molto A.G."/>
            <person name="Lopez-Ubeda R."/>
            <person name="Kimes N."/>
            <person name="Lopez-Garcia P."/>
            <person name="Moreira D."/>
            <person name="Rodriguez-Valera F."/>
        </authorList>
    </citation>
    <scope>NUCLEOTIDE SEQUENCE</scope>
</reference>
<evidence type="ECO:0000256" key="1">
    <source>
        <dbReference type="SAM" id="Phobius"/>
    </source>
</evidence>
<proteinExistence type="predicted"/>
<accession>A0A1B1TBZ8</accession>